<reference evidence="2 3" key="1">
    <citation type="submission" date="2016-04" db="EMBL/GenBank/DDBJ databases">
        <title>Chloroflexus islandicus sp. nov., a thermophilic filamentous anoxygenic phototrophic bacterium from geyser Strokkur (Iceland).</title>
        <authorList>
            <person name="Gaisin V.A."/>
            <person name="Kalashnikov A.M."/>
            <person name="Sukhacheva M.V."/>
            <person name="Grouzdev D.S."/>
            <person name="Ivanov T.M."/>
            <person name="Kuznetsov B."/>
            <person name="Gorlenko V.M."/>
        </authorList>
    </citation>
    <scope>NUCLEOTIDE SEQUENCE [LARGE SCALE GENOMIC DNA]</scope>
    <source>
        <strain evidence="3">isl-2</strain>
    </source>
</reference>
<dbReference type="AlphaFoldDB" id="A0A178MGP2"/>
<dbReference type="EMBL" id="LWQS01000038">
    <property type="protein sequence ID" value="OAN47268.1"/>
    <property type="molecule type" value="Genomic_DNA"/>
</dbReference>
<sequence>MIFTTAEQLAADLAGSSVDPNEAQKALAYLRSKRDPKAFFTYLHAIVKDGRVVIRSNQTLDYYREILAACQRHLTGMDYDEMVQTLGWALRLLRYYRNVPEAVRKAIEAEVPPIAPPKPVPVDHLEPASSQNDQPSAALKSPKQVGDIFTGKVIDGDDEIFLIEVLGHPNVIAILKREPGVPNYRLQKDSARVEVVSVEQKAGKMILHLKRKK</sequence>
<evidence type="ECO:0000256" key="1">
    <source>
        <dbReference type="SAM" id="MobiDB-lite"/>
    </source>
</evidence>
<dbReference type="OrthoDB" id="163537at2"/>
<comment type="caution">
    <text evidence="2">The sequence shown here is derived from an EMBL/GenBank/DDBJ whole genome shotgun (WGS) entry which is preliminary data.</text>
</comment>
<dbReference type="RefSeq" id="WP_066784184.1">
    <property type="nucleotide sequence ID" value="NZ_LWQS01000038.1"/>
</dbReference>
<feature type="region of interest" description="Disordered" evidence="1">
    <location>
        <begin position="118"/>
        <end position="142"/>
    </location>
</feature>
<gene>
    <name evidence="2" type="ORF">A6A03_00540</name>
</gene>
<proteinExistence type="predicted"/>
<protein>
    <submittedName>
        <fullName evidence="2">Uncharacterized protein</fullName>
    </submittedName>
</protein>
<evidence type="ECO:0000313" key="3">
    <source>
        <dbReference type="Proteomes" id="UP000078287"/>
    </source>
</evidence>
<accession>A0A178MGP2</accession>
<evidence type="ECO:0000313" key="2">
    <source>
        <dbReference type="EMBL" id="OAN47268.1"/>
    </source>
</evidence>
<dbReference type="Proteomes" id="UP000078287">
    <property type="component" value="Unassembled WGS sequence"/>
</dbReference>
<name>A0A178MGP2_9CHLR</name>
<dbReference type="STRING" id="1707952.A6A03_00540"/>
<keyword evidence="3" id="KW-1185">Reference proteome</keyword>
<organism evidence="2 3">
    <name type="scientific">Chloroflexus islandicus</name>
    <dbReference type="NCBI Taxonomy" id="1707952"/>
    <lineage>
        <taxon>Bacteria</taxon>
        <taxon>Bacillati</taxon>
        <taxon>Chloroflexota</taxon>
        <taxon>Chloroflexia</taxon>
        <taxon>Chloroflexales</taxon>
        <taxon>Chloroflexineae</taxon>
        <taxon>Chloroflexaceae</taxon>
        <taxon>Chloroflexus</taxon>
    </lineage>
</organism>